<evidence type="ECO:0000256" key="5">
    <source>
        <dbReference type="ARBA" id="ARBA00022989"/>
    </source>
</evidence>
<dbReference type="GO" id="GO:0005886">
    <property type="term" value="C:plasma membrane"/>
    <property type="evidence" value="ECO:0007669"/>
    <property type="project" value="InterPro"/>
</dbReference>
<feature type="transmembrane region" description="Helical" evidence="10">
    <location>
        <begin position="6"/>
        <end position="23"/>
    </location>
</feature>
<name>A0A5S5AN63_9FIRM</name>
<dbReference type="OrthoDB" id="9806342at2"/>
<evidence type="ECO:0000256" key="6">
    <source>
        <dbReference type="ARBA" id="ARBA00023098"/>
    </source>
</evidence>
<dbReference type="InterPro" id="IPR002509">
    <property type="entry name" value="NODB_dom"/>
</dbReference>
<keyword evidence="1" id="KW-1003">Cell membrane</keyword>
<evidence type="ECO:0000256" key="7">
    <source>
        <dbReference type="ARBA" id="ARBA00023136"/>
    </source>
</evidence>
<dbReference type="InterPro" id="IPR003811">
    <property type="entry name" value="G3P_acylTferase_PlsY"/>
</dbReference>
<dbReference type="PANTHER" id="PTHR10587">
    <property type="entry name" value="GLYCOSYL TRANSFERASE-RELATED"/>
    <property type="match status" value="1"/>
</dbReference>
<comment type="caution">
    <text evidence="12">The sequence shown here is derived from an EMBL/GenBank/DDBJ whole genome shotgun (WGS) entry which is preliminary data.</text>
</comment>
<evidence type="ECO:0000256" key="1">
    <source>
        <dbReference type="ARBA" id="ARBA00022475"/>
    </source>
</evidence>
<evidence type="ECO:0000256" key="3">
    <source>
        <dbReference type="ARBA" id="ARBA00022679"/>
    </source>
</evidence>
<feature type="domain" description="NodB homology" evidence="11">
    <location>
        <begin position="202"/>
        <end position="389"/>
    </location>
</feature>
<dbReference type="GO" id="GO:0008654">
    <property type="term" value="P:phospholipid biosynthetic process"/>
    <property type="evidence" value="ECO:0007669"/>
    <property type="project" value="UniProtKB-KW"/>
</dbReference>
<sequence length="418" mass="47386">MAQLWLSGIISYFIGSFFVIKDRPVGHILDFSKGYLTMWLAGMYLPSGVSYLLASGGVLIGHTRPLFYKFNGDTTEALALGVITFMSPPFGLIILFFFLLLKFLFNDYDSAVFATSFLIPVLALKFFRSDSYIIISLLIFGSLAVQFWPPAFEKRLKPAIFTRAAFASLLLFLLLLFYFNKYVYKGFGVQRDIIRHGPWQFKYVAITFDDGPDPVYTLQILDILKEKGVPATFFLIGKNAEQYPEIARRIVKEGHSIGNHTYSHRSLIPLSARATREEIKKAEEAIKKATGVRATLFRPPRGVYSAYARKFLKEERYTMVLWDVSAMDWAELPPNNIVSYVVNRVKPGSIILFHDSGDLVTFKGGDRTSTVMALPVVIDELRARGYEFVTVDQMIFLAELMRTEEQVDENNSGGDQTH</sequence>
<proteinExistence type="predicted"/>
<keyword evidence="13" id="KW-1185">Reference proteome</keyword>
<dbReference type="RefSeq" id="WP_148867409.1">
    <property type="nucleotide sequence ID" value="NZ_VNHO01000017.1"/>
</dbReference>
<keyword evidence="4 10" id="KW-0812">Transmembrane</keyword>
<feature type="transmembrane region" description="Helical" evidence="10">
    <location>
        <begin position="78"/>
        <end position="101"/>
    </location>
</feature>
<keyword evidence="8" id="KW-0594">Phospholipid biosynthesis</keyword>
<dbReference type="GO" id="GO:0016810">
    <property type="term" value="F:hydrolase activity, acting on carbon-nitrogen (but not peptide) bonds"/>
    <property type="evidence" value="ECO:0007669"/>
    <property type="project" value="InterPro"/>
</dbReference>
<feature type="transmembrane region" description="Helical" evidence="10">
    <location>
        <begin position="132"/>
        <end position="148"/>
    </location>
</feature>
<gene>
    <name evidence="12" type="ORF">LZ11_01676</name>
</gene>
<feature type="transmembrane region" description="Helical" evidence="10">
    <location>
        <begin position="108"/>
        <end position="126"/>
    </location>
</feature>
<dbReference type="Pfam" id="PF01522">
    <property type="entry name" value="Polysacc_deac_1"/>
    <property type="match status" value="1"/>
</dbReference>
<keyword evidence="5 10" id="KW-1133">Transmembrane helix</keyword>
<evidence type="ECO:0000313" key="13">
    <source>
        <dbReference type="Proteomes" id="UP000322294"/>
    </source>
</evidence>
<keyword evidence="6" id="KW-0443">Lipid metabolism</keyword>
<protein>
    <submittedName>
        <fullName evidence="12">Peptidoglycan/xylan/chitin deacetylase (PgdA/CDA1 family)</fullName>
    </submittedName>
</protein>
<dbReference type="Pfam" id="PF02660">
    <property type="entry name" value="G3P_acyltransf"/>
    <property type="match status" value="1"/>
</dbReference>
<evidence type="ECO:0000256" key="9">
    <source>
        <dbReference type="ARBA" id="ARBA00023264"/>
    </source>
</evidence>
<keyword evidence="2" id="KW-0444">Lipid biosynthesis</keyword>
<dbReference type="EMBL" id="VNHO01000017">
    <property type="protein sequence ID" value="TYP52509.1"/>
    <property type="molecule type" value="Genomic_DNA"/>
</dbReference>
<organism evidence="12 13">
    <name type="scientific">Thermosediminibacter litoriperuensis</name>
    <dbReference type="NCBI Taxonomy" id="291989"/>
    <lineage>
        <taxon>Bacteria</taxon>
        <taxon>Bacillati</taxon>
        <taxon>Bacillota</taxon>
        <taxon>Clostridia</taxon>
        <taxon>Thermosediminibacterales</taxon>
        <taxon>Thermosediminibacteraceae</taxon>
        <taxon>Thermosediminibacter</taxon>
    </lineage>
</organism>
<evidence type="ECO:0000313" key="12">
    <source>
        <dbReference type="EMBL" id="TYP52509.1"/>
    </source>
</evidence>
<reference evidence="12 13" key="1">
    <citation type="submission" date="2019-07" db="EMBL/GenBank/DDBJ databases">
        <title>Genomic Encyclopedia of Type Strains, Phase I: the one thousand microbial genomes (KMG-I) project.</title>
        <authorList>
            <person name="Kyrpides N."/>
        </authorList>
    </citation>
    <scope>NUCLEOTIDE SEQUENCE [LARGE SCALE GENOMIC DNA]</scope>
    <source>
        <strain evidence="12 13">DSM 16647</strain>
    </source>
</reference>
<evidence type="ECO:0000256" key="2">
    <source>
        <dbReference type="ARBA" id="ARBA00022516"/>
    </source>
</evidence>
<evidence type="ECO:0000259" key="11">
    <source>
        <dbReference type="PROSITE" id="PS51677"/>
    </source>
</evidence>
<feature type="transmembrane region" description="Helical" evidence="10">
    <location>
        <begin position="35"/>
        <end position="58"/>
    </location>
</feature>
<dbReference type="PROSITE" id="PS51677">
    <property type="entry name" value="NODB"/>
    <property type="match status" value="1"/>
</dbReference>
<keyword evidence="3" id="KW-0808">Transferase</keyword>
<dbReference type="InterPro" id="IPR050248">
    <property type="entry name" value="Polysacc_deacetylase_ArnD"/>
</dbReference>
<evidence type="ECO:0000256" key="8">
    <source>
        <dbReference type="ARBA" id="ARBA00023209"/>
    </source>
</evidence>
<dbReference type="GO" id="GO:0043772">
    <property type="term" value="F:acyl-phosphate glycerol-3-phosphate acyltransferase activity"/>
    <property type="evidence" value="ECO:0007669"/>
    <property type="project" value="InterPro"/>
</dbReference>
<dbReference type="AlphaFoldDB" id="A0A5S5AN63"/>
<accession>A0A5S5AN63</accession>
<dbReference type="Gene3D" id="3.20.20.370">
    <property type="entry name" value="Glycoside hydrolase/deacetylase"/>
    <property type="match status" value="1"/>
</dbReference>
<evidence type="ECO:0000256" key="10">
    <source>
        <dbReference type="SAM" id="Phobius"/>
    </source>
</evidence>
<keyword evidence="9" id="KW-1208">Phospholipid metabolism</keyword>
<dbReference type="GO" id="GO:0005975">
    <property type="term" value="P:carbohydrate metabolic process"/>
    <property type="evidence" value="ECO:0007669"/>
    <property type="project" value="InterPro"/>
</dbReference>
<evidence type="ECO:0000256" key="4">
    <source>
        <dbReference type="ARBA" id="ARBA00022692"/>
    </source>
</evidence>
<dbReference type="CDD" id="cd10917">
    <property type="entry name" value="CE4_NodB_like_6s_7s"/>
    <property type="match status" value="1"/>
</dbReference>
<feature type="transmembrane region" description="Helical" evidence="10">
    <location>
        <begin position="160"/>
        <end position="179"/>
    </location>
</feature>
<dbReference type="SUPFAM" id="SSF88713">
    <property type="entry name" value="Glycoside hydrolase/deacetylase"/>
    <property type="match status" value="1"/>
</dbReference>
<dbReference type="InterPro" id="IPR011330">
    <property type="entry name" value="Glyco_hydro/deAcase_b/a-brl"/>
</dbReference>
<dbReference type="SMART" id="SM01207">
    <property type="entry name" value="G3P_acyltransf"/>
    <property type="match status" value="1"/>
</dbReference>
<dbReference type="Proteomes" id="UP000322294">
    <property type="component" value="Unassembled WGS sequence"/>
</dbReference>
<keyword evidence="7 10" id="KW-0472">Membrane</keyword>